<protein>
    <submittedName>
        <fullName evidence="5">Restriction modification system DNA specificity domain protein</fullName>
    </submittedName>
</protein>
<accession>F2NXE2</accession>
<dbReference type="STRING" id="869209.Tresu_1107"/>
<dbReference type="OrthoDB" id="9811611at2"/>
<name>F2NXE2_TRES6</name>
<dbReference type="RefSeq" id="WP_013701310.1">
    <property type="nucleotide sequence ID" value="NC_015385.1"/>
</dbReference>
<dbReference type="Pfam" id="PF01420">
    <property type="entry name" value="Methylase_S"/>
    <property type="match status" value="1"/>
</dbReference>
<gene>
    <name evidence="5" type="ordered locus">Tresu_1107</name>
</gene>
<dbReference type="eggNOG" id="COG0732">
    <property type="taxonomic scope" value="Bacteria"/>
</dbReference>
<dbReference type="GeneID" id="302998268"/>
<dbReference type="Gene3D" id="3.90.220.20">
    <property type="entry name" value="DNA methylase specificity domains"/>
    <property type="match status" value="1"/>
</dbReference>
<evidence type="ECO:0000313" key="5">
    <source>
        <dbReference type="EMBL" id="AEB14021.1"/>
    </source>
</evidence>
<evidence type="ECO:0000313" key="6">
    <source>
        <dbReference type="Proteomes" id="UP000006852"/>
    </source>
</evidence>
<comment type="similarity">
    <text evidence="1">Belongs to the type-I restriction system S methylase family.</text>
</comment>
<dbReference type="KEGG" id="tsu:Tresu_1107"/>
<dbReference type="InterPro" id="IPR000055">
    <property type="entry name" value="Restrct_endonuc_typeI_TRD"/>
</dbReference>
<reference evidence="5 6" key="1">
    <citation type="journal article" date="2011" name="Stand. Genomic Sci.">
        <title>Complete genome sequence of Treponema succinifaciens type strain (6091).</title>
        <authorList>
            <person name="Han C."/>
            <person name="Gronow S."/>
            <person name="Teshima H."/>
            <person name="Lapidus A."/>
            <person name="Nolan M."/>
            <person name="Lucas S."/>
            <person name="Hammon N."/>
            <person name="Deshpande S."/>
            <person name="Cheng J.F."/>
            <person name="Zeytun A."/>
            <person name="Tapia R."/>
            <person name="Goodwin L."/>
            <person name="Pitluck S."/>
            <person name="Liolios K."/>
            <person name="Pagani I."/>
            <person name="Ivanova N."/>
            <person name="Mavromatis K."/>
            <person name="Mikhailova N."/>
            <person name="Huntemann M."/>
            <person name="Pati A."/>
            <person name="Chen A."/>
            <person name="Palaniappan K."/>
            <person name="Land M."/>
            <person name="Hauser L."/>
            <person name="Brambilla E.M."/>
            <person name="Rohde M."/>
            <person name="Goker M."/>
            <person name="Woyke T."/>
            <person name="Bristow J."/>
            <person name="Eisen J.A."/>
            <person name="Markowitz V."/>
            <person name="Hugenholtz P."/>
            <person name="Kyrpides N.C."/>
            <person name="Klenk H.P."/>
            <person name="Detter J.C."/>
        </authorList>
    </citation>
    <scope>NUCLEOTIDE SEQUENCE [LARGE SCALE GENOMIC DNA]</scope>
    <source>
        <strain evidence="6">ATCC 33096 / DSM 2489 / 6091</strain>
    </source>
</reference>
<proteinExistence type="inferred from homology"/>
<keyword evidence="6" id="KW-1185">Reference proteome</keyword>
<dbReference type="SUPFAM" id="SSF116734">
    <property type="entry name" value="DNA methylase specificity domain"/>
    <property type="match status" value="1"/>
</dbReference>
<organism evidence="5 6">
    <name type="scientific">Treponema succinifaciens (strain ATCC 33096 / DSM 2489 / 6091)</name>
    <dbReference type="NCBI Taxonomy" id="869209"/>
    <lineage>
        <taxon>Bacteria</taxon>
        <taxon>Pseudomonadati</taxon>
        <taxon>Spirochaetota</taxon>
        <taxon>Spirochaetia</taxon>
        <taxon>Spirochaetales</taxon>
        <taxon>Treponemataceae</taxon>
        <taxon>Treponema</taxon>
    </lineage>
</organism>
<sequence length="185" mass="21582">MEDEPFEIPDSWRWVKLTSICNKLVDGDHNPPKSVEEQTEYIMASSRNINYDRLDDLENVRYLSKEVFKIENNRTKAEKGDIFFTSVGTIGRSCIYSGDYNICFQRSVTVLNTNINNQFLKYFFDSNFFQTYVIEHSTGTAQMGFYLKEMANSPIAIPPMHEQARIVDKVSELFYQLDQIQNNLI</sequence>
<dbReference type="GO" id="GO:0009307">
    <property type="term" value="P:DNA restriction-modification system"/>
    <property type="evidence" value="ECO:0007669"/>
    <property type="project" value="UniProtKB-KW"/>
</dbReference>
<dbReference type="PANTHER" id="PTHR43140:SF1">
    <property type="entry name" value="TYPE I RESTRICTION ENZYME ECOKI SPECIFICITY SUBUNIT"/>
    <property type="match status" value="1"/>
</dbReference>
<evidence type="ECO:0000256" key="1">
    <source>
        <dbReference type="ARBA" id="ARBA00010923"/>
    </source>
</evidence>
<keyword evidence="3" id="KW-0238">DNA-binding</keyword>
<dbReference type="EMBL" id="CP002631">
    <property type="protein sequence ID" value="AEB14021.1"/>
    <property type="molecule type" value="Genomic_DNA"/>
</dbReference>
<feature type="domain" description="Type I restriction modification DNA specificity" evidence="4">
    <location>
        <begin position="9"/>
        <end position="181"/>
    </location>
</feature>
<reference evidence="6" key="2">
    <citation type="submission" date="2011-04" db="EMBL/GenBank/DDBJ databases">
        <title>The complete genome of chromosome of Treponema succinifaciens DSM 2489.</title>
        <authorList>
            <person name="Lucas S."/>
            <person name="Copeland A."/>
            <person name="Lapidus A."/>
            <person name="Bruce D."/>
            <person name="Goodwin L."/>
            <person name="Pitluck S."/>
            <person name="Peters L."/>
            <person name="Kyrpides N."/>
            <person name="Mavromatis K."/>
            <person name="Ivanova N."/>
            <person name="Ovchinnikova G."/>
            <person name="Teshima H."/>
            <person name="Detter J.C."/>
            <person name="Tapia R."/>
            <person name="Han C."/>
            <person name="Land M."/>
            <person name="Hauser L."/>
            <person name="Markowitz V."/>
            <person name="Cheng J.-F."/>
            <person name="Hugenholtz P."/>
            <person name="Woyke T."/>
            <person name="Wu D."/>
            <person name="Gronow S."/>
            <person name="Wellnitz S."/>
            <person name="Brambilla E."/>
            <person name="Klenk H.-P."/>
            <person name="Eisen J.A."/>
        </authorList>
    </citation>
    <scope>NUCLEOTIDE SEQUENCE [LARGE SCALE GENOMIC DNA]</scope>
    <source>
        <strain evidence="6">ATCC 33096 / DSM 2489 / 6091</strain>
    </source>
</reference>
<dbReference type="InterPro" id="IPR044946">
    <property type="entry name" value="Restrct_endonuc_typeI_TRD_sf"/>
</dbReference>
<evidence type="ECO:0000256" key="2">
    <source>
        <dbReference type="ARBA" id="ARBA00022747"/>
    </source>
</evidence>
<dbReference type="REBASE" id="34454">
    <property type="entry name" value="S.Tsu2489ORF1107P"/>
</dbReference>
<dbReference type="HOGENOM" id="CLU_021095_3_3_12"/>
<keyword evidence="2" id="KW-0680">Restriction system</keyword>
<dbReference type="PANTHER" id="PTHR43140">
    <property type="entry name" value="TYPE-1 RESTRICTION ENZYME ECOKI SPECIFICITY PROTEIN"/>
    <property type="match status" value="1"/>
</dbReference>
<dbReference type="Proteomes" id="UP000006852">
    <property type="component" value="Chromosome"/>
</dbReference>
<evidence type="ECO:0000256" key="3">
    <source>
        <dbReference type="ARBA" id="ARBA00023125"/>
    </source>
</evidence>
<dbReference type="GO" id="GO:0003677">
    <property type="term" value="F:DNA binding"/>
    <property type="evidence" value="ECO:0007669"/>
    <property type="project" value="UniProtKB-KW"/>
</dbReference>
<dbReference type="AlphaFoldDB" id="F2NXE2"/>
<evidence type="ECO:0000259" key="4">
    <source>
        <dbReference type="Pfam" id="PF01420"/>
    </source>
</evidence>
<dbReference type="InterPro" id="IPR051212">
    <property type="entry name" value="Type-I_RE_S_subunit"/>
</dbReference>